<proteinExistence type="predicted"/>
<comment type="caution">
    <text evidence="1">The sequence shown here is derived from an EMBL/GenBank/DDBJ whole genome shotgun (WGS) entry which is preliminary data.</text>
</comment>
<dbReference type="EMBL" id="LVZM01006258">
    <property type="protein sequence ID" value="OUC46626.1"/>
    <property type="molecule type" value="Genomic_DNA"/>
</dbReference>
<reference evidence="1 2" key="1">
    <citation type="submission" date="2015-04" db="EMBL/GenBank/DDBJ databases">
        <title>Draft genome of the roundworm Trichinella nativa.</title>
        <authorList>
            <person name="Mitreva M."/>
        </authorList>
    </citation>
    <scope>NUCLEOTIDE SEQUENCE [LARGE SCALE GENOMIC DNA]</scope>
    <source>
        <strain evidence="1 2">ISS45</strain>
    </source>
</reference>
<gene>
    <name evidence="1" type="ORF">D917_07586</name>
</gene>
<evidence type="ECO:0000313" key="2">
    <source>
        <dbReference type="Proteomes" id="UP000243006"/>
    </source>
</evidence>
<dbReference type="Proteomes" id="UP000243006">
    <property type="component" value="Unassembled WGS sequence"/>
</dbReference>
<evidence type="ECO:0000313" key="1">
    <source>
        <dbReference type="EMBL" id="OUC46626.1"/>
    </source>
</evidence>
<protein>
    <submittedName>
        <fullName evidence="1">Uncharacterized protein</fullName>
    </submittedName>
</protein>
<sequence length="37" mass="4394">MFHSKAPVHPYNFEMIRITFRTVHSEHVKTPQNGRAE</sequence>
<accession>A0A1Y3ERW6</accession>
<dbReference type="AlphaFoldDB" id="A0A1Y3ERW6"/>
<name>A0A1Y3ERW6_9BILA</name>
<organism evidence="1 2">
    <name type="scientific">Trichinella nativa</name>
    <dbReference type="NCBI Taxonomy" id="6335"/>
    <lineage>
        <taxon>Eukaryota</taxon>
        <taxon>Metazoa</taxon>
        <taxon>Ecdysozoa</taxon>
        <taxon>Nematoda</taxon>
        <taxon>Enoplea</taxon>
        <taxon>Dorylaimia</taxon>
        <taxon>Trichinellida</taxon>
        <taxon>Trichinellidae</taxon>
        <taxon>Trichinella</taxon>
    </lineage>
</organism>